<gene>
    <name evidence="1" type="ORF">IV64_GL001220</name>
</gene>
<name>A0A0R2M2M7_9LACO</name>
<dbReference type="STRING" id="942150.IV64_GL001220"/>
<dbReference type="PATRIC" id="fig|942150.3.peg.1257"/>
<sequence>MSEPKAKIEAGLFNDTSMYQDIMTRPHPNSKAHLRMNRGDRAAQFAPFGALTGYQELIDEKAQLYAHKQYPDATQVTLVTNELRQLQRQSRPVVTLNYFNDDAGFYQSTTATLLQVDWNQGVVRLQDHDVIAIANVRRIEDVNTKKDQK</sequence>
<dbReference type="EMBL" id="JQCL01000098">
    <property type="protein sequence ID" value="KRO07766.1"/>
    <property type="molecule type" value="Genomic_DNA"/>
</dbReference>
<dbReference type="AlphaFoldDB" id="A0A0R2M2M7"/>
<comment type="caution">
    <text evidence="1">The sequence shown here is derived from an EMBL/GenBank/DDBJ whole genome shotgun (WGS) entry which is preliminary data.</text>
</comment>
<reference evidence="1 2" key="1">
    <citation type="journal article" date="2015" name="Genome Announc.">
        <title>Expanding the biotechnology potential of lactobacilli through comparative genomics of 213 strains and associated genera.</title>
        <authorList>
            <person name="Sun Z."/>
            <person name="Harris H.M."/>
            <person name="McCann A."/>
            <person name="Guo C."/>
            <person name="Argimon S."/>
            <person name="Zhang W."/>
            <person name="Yang X."/>
            <person name="Jeffery I.B."/>
            <person name="Cooney J.C."/>
            <person name="Kagawa T.F."/>
            <person name="Liu W."/>
            <person name="Song Y."/>
            <person name="Salvetti E."/>
            <person name="Wrobel A."/>
            <person name="Rasinkangas P."/>
            <person name="Parkhill J."/>
            <person name="Rea M.C."/>
            <person name="O'Sullivan O."/>
            <person name="Ritari J."/>
            <person name="Douillard F.P."/>
            <person name="Paul Ross R."/>
            <person name="Yang R."/>
            <person name="Briner A.E."/>
            <person name="Felis G.E."/>
            <person name="de Vos W.M."/>
            <person name="Barrangou R."/>
            <person name="Klaenhammer T.R."/>
            <person name="Caufield P.W."/>
            <person name="Cui Y."/>
            <person name="Zhang H."/>
            <person name="O'Toole P.W."/>
        </authorList>
    </citation>
    <scope>NUCLEOTIDE SEQUENCE [LARGE SCALE GENOMIC DNA]</scope>
    <source>
        <strain evidence="1 2">LMG 26013</strain>
    </source>
</reference>
<protein>
    <recommendedName>
        <fullName evidence="3">YolD-like protein</fullName>
    </recommendedName>
</protein>
<evidence type="ECO:0000313" key="2">
    <source>
        <dbReference type="Proteomes" id="UP000051783"/>
    </source>
</evidence>
<accession>A0A0R2M2M7</accession>
<keyword evidence="2" id="KW-1185">Reference proteome</keyword>
<dbReference type="RefSeq" id="WP_057707514.1">
    <property type="nucleotide sequence ID" value="NZ_JQCL01000098.1"/>
</dbReference>
<proteinExistence type="predicted"/>
<dbReference type="Proteomes" id="UP000051783">
    <property type="component" value="Unassembled WGS sequence"/>
</dbReference>
<evidence type="ECO:0008006" key="3">
    <source>
        <dbReference type="Google" id="ProtNLM"/>
    </source>
</evidence>
<dbReference type="OrthoDB" id="361760at2"/>
<evidence type="ECO:0000313" key="1">
    <source>
        <dbReference type="EMBL" id="KRO07766.1"/>
    </source>
</evidence>
<organism evidence="1 2">
    <name type="scientific">Lactiplantibacillus xiangfangensis</name>
    <dbReference type="NCBI Taxonomy" id="942150"/>
    <lineage>
        <taxon>Bacteria</taxon>
        <taxon>Bacillati</taxon>
        <taxon>Bacillota</taxon>
        <taxon>Bacilli</taxon>
        <taxon>Lactobacillales</taxon>
        <taxon>Lactobacillaceae</taxon>
        <taxon>Lactiplantibacillus</taxon>
    </lineage>
</organism>